<dbReference type="EMBL" id="FPAW01000021">
    <property type="protein sequence ID" value="SFU04894.1"/>
    <property type="molecule type" value="Genomic_DNA"/>
</dbReference>
<feature type="region of interest" description="Disordered" evidence="1">
    <location>
        <begin position="206"/>
        <end position="236"/>
    </location>
</feature>
<evidence type="ECO:0000313" key="2">
    <source>
        <dbReference type="EMBL" id="SFU04894.1"/>
    </source>
</evidence>
<accession>A0A1I7CZS7</accession>
<dbReference type="AlphaFoldDB" id="A0A1I7CZS7"/>
<sequence>MSSLILKFPIEHSPYERQSQRILKHCPPGKKEVVADRLDGKLTGIELKWALTRAGLDRHEVRASRSKSNCALNKYIDAFAARAVVAALAIRMPPQSDGKGPKLNILPLNETGIAGKFAFESRCLLAMGRTERGRTARDRLLCTKSMTPAITATVRFKRLPPMVSKATTGDLGTCRQSVDRPRRAFEYRKPRSRNAARRWHSLAGLPTLRNGRDPQSPSGIPCKGTAVAANPSDKIL</sequence>
<name>A0A1I7CZS7_9RHOB</name>
<evidence type="ECO:0000313" key="3">
    <source>
        <dbReference type="Proteomes" id="UP000182466"/>
    </source>
</evidence>
<dbReference type="STRING" id="999627.SAMN05216236_12137"/>
<organism evidence="2 3">
    <name type="scientific">Sedimentitalea nanhaiensis</name>
    <dbReference type="NCBI Taxonomy" id="999627"/>
    <lineage>
        <taxon>Bacteria</taxon>
        <taxon>Pseudomonadati</taxon>
        <taxon>Pseudomonadota</taxon>
        <taxon>Alphaproteobacteria</taxon>
        <taxon>Rhodobacterales</taxon>
        <taxon>Paracoccaceae</taxon>
        <taxon>Sedimentitalea</taxon>
    </lineage>
</organism>
<reference evidence="2 3" key="1">
    <citation type="submission" date="2016-10" db="EMBL/GenBank/DDBJ databases">
        <authorList>
            <person name="de Groot N.N."/>
        </authorList>
    </citation>
    <scope>NUCLEOTIDE SEQUENCE [LARGE SCALE GENOMIC DNA]</scope>
    <source>
        <strain evidence="2 3">CGMCC 1.10959</strain>
    </source>
</reference>
<keyword evidence="3" id="KW-1185">Reference proteome</keyword>
<protein>
    <submittedName>
        <fullName evidence="2">Uncharacterized protein</fullName>
    </submittedName>
</protein>
<dbReference type="RefSeq" id="WP_139236464.1">
    <property type="nucleotide sequence ID" value="NZ_FPAW01000021.1"/>
</dbReference>
<dbReference type="Proteomes" id="UP000182466">
    <property type="component" value="Unassembled WGS sequence"/>
</dbReference>
<proteinExistence type="predicted"/>
<evidence type="ECO:0000256" key="1">
    <source>
        <dbReference type="SAM" id="MobiDB-lite"/>
    </source>
</evidence>
<gene>
    <name evidence="2" type="ORF">SAMN05216236_12137</name>
</gene>